<proteinExistence type="predicted"/>
<comment type="caution">
    <text evidence="4">The sequence shown here is derived from an EMBL/GenBank/DDBJ whole genome shotgun (WGS) entry which is preliminary data.</text>
</comment>
<sequence>MERALKLTAVAQAQRVAEEAREAHKAELKNRKRKMPEESESDTQNAHALDKYGRRLHLNRQSASAARVRREVYITALEGSLNAMETQNHTLEKTVEALRREKQELNRELEVLRLHMHYQQQQQQPQTVTKSEQVAALAAEEDRAPAVDAGSSSAAPENNSEACGFDGWVDLDKDEFAAMVAAYVDTNDLDPSLFLDRDLEDGPPAA</sequence>
<organism evidence="4 5">
    <name type="scientific">Porphyridium purpureum</name>
    <name type="common">Red alga</name>
    <name type="synonym">Porphyridium cruentum</name>
    <dbReference type="NCBI Taxonomy" id="35688"/>
    <lineage>
        <taxon>Eukaryota</taxon>
        <taxon>Rhodophyta</taxon>
        <taxon>Bangiophyceae</taxon>
        <taxon>Porphyridiales</taxon>
        <taxon>Porphyridiaceae</taxon>
        <taxon>Porphyridium</taxon>
    </lineage>
</organism>
<protein>
    <recommendedName>
        <fullName evidence="3">BZIP domain-containing protein</fullName>
    </recommendedName>
</protein>
<evidence type="ECO:0000256" key="2">
    <source>
        <dbReference type="SAM" id="MobiDB-lite"/>
    </source>
</evidence>
<dbReference type="Gene3D" id="1.20.5.170">
    <property type="match status" value="1"/>
</dbReference>
<dbReference type="EMBL" id="VRMN01000002">
    <property type="protein sequence ID" value="KAA8497101.1"/>
    <property type="molecule type" value="Genomic_DNA"/>
</dbReference>
<dbReference type="SMART" id="SM00338">
    <property type="entry name" value="BRLZ"/>
    <property type="match status" value="1"/>
</dbReference>
<dbReference type="Pfam" id="PF00170">
    <property type="entry name" value="bZIP_1"/>
    <property type="match status" value="1"/>
</dbReference>
<evidence type="ECO:0000259" key="3">
    <source>
        <dbReference type="PROSITE" id="PS50217"/>
    </source>
</evidence>
<dbReference type="PROSITE" id="PS50217">
    <property type="entry name" value="BZIP"/>
    <property type="match status" value="1"/>
</dbReference>
<dbReference type="InterPro" id="IPR046347">
    <property type="entry name" value="bZIP_sf"/>
</dbReference>
<feature type="region of interest" description="Disordered" evidence="2">
    <location>
        <begin position="137"/>
        <end position="166"/>
    </location>
</feature>
<feature type="compositionally biased region" description="Low complexity" evidence="2">
    <location>
        <begin position="149"/>
        <end position="162"/>
    </location>
</feature>
<evidence type="ECO:0000256" key="1">
    <source>
        <dbReference type="SAM" id="Coils"/>
    </source>
</evidence>
<keyword evidence="1" id="KW-0175">Coiled coil</keyword>
<dbReference type="InterPro" id="IPR004827">
    <property type="entry name" value="bZIP"/>
</dbReference>
<evidence type="ECO:0000313" key="4">
    <source>
        <dbReference type="EMBL" id="KAA8497101.1"/>
    </source>
</evidence>
<feature type="coiled-coil region" evidence="1">
    <location>
        <begin position="74"/>
        <end position="115"/>
    </location>
</feature>
<feature type="compositionally biased region" description="Basic and acidic residues" evidence="2">
    <location>
        <begin position="16"/>
        <end position="29"/>
    </location>
</feature>
<keyword evidence="5" id="KW-1185">Reference proteome</keyword>
<dbReference type="GO" id="GO:0003700">
    <property type="term" value="F:DNA-binding transcription factor activity"/>
    <property type="evidence" value="ECO:0007669"/>
    <property type="project" value="InterPro"/>
</dbReference>
<dbReference type="AlphaFoldDB" id="A0A5J4YZL7"/>
<dbReference type="OrthoDB" id="1435597at2759"/>
<reference evidence="5" key="1">
    <citation type="journal article" date="2019" name="Nat. Commun.">
        <title>Expansion of phycobilisome linker gene families in mesophilic red algae.</title>
        <authorList>
            <person name="Lee J."/>
            <person name="Kim D."/>
            <person name="Bhattacharya D."/>
            <person name="Yoon H.S."/>
        </authorList>
    </citation>
    <scope>NUCLEOTIDE SEQUENCE [LARGE SCALE GENOMIC DNA]</scope>
    <source>
        <strain evidence="5">CCMP 1328</strain>
    </source>
</reference>
<feature type="region of interest" description="Disordered" evidence="2">
    <location>
        <begin position="16"/>
        <end position="51"/>
    </location>
</feature>
<gene>
    <name evidence="4" type="ORF">FVE85_0830</name>
</gene>
<accession>A0A5J4YZL7</accession>
<feature type="domain" description="BZIP" evidence="3">
    <location>
        <begin position="49"/>
        <end position="112"/>
    </location>
</feature>
<dbReference type="SUPFAM" id="SSF57959">
    <property type="entry name" value="Leucine zipper domain"/>
    <property type="match status" value="1"/>
</dbReference>
<evidence type="ECO:0000313" key="5">
    <source>
        <dbReference type="Proteomes" id="UP000324585"/>
    </source>
</evidence>
<dbReference type="Proteomes" id="UP000324585">
    <property type="component" value="Unassembled WGS sequence"/>
</dbReference>
<name>A0A5J4YZL7_PORPP</name>